<keyword evidence="3 8" id="KW-0808">Transferase</keyword>
<dbReference type="EC" id="2.3.1.225" evidence="8"/>
<evidence type="ECO:0000256" key="2">
    <source>
        <dbReference type="ARBA" id="ARBA00008574"/>
    </source>
</evidence>
<evidence type="ECO:0000259" key="9">
    <source>
        <dbReference type="Pfam" id="PF01529"/>
    </source>
</evidence>
<accession>A0A8S0RXA7</accession>
<organism evidence="10 11">
    <name type="scientific">Olea europaea subsp. europaea</name>
    <dbReference type="NCBI Taxonomy" id="158383"/>
    <lineage>
        <taxon>Eukaryota</taxon>
        <taxon>Viridiplantae</taxon>
        <taxon>Streptophyta</taxon>
        <taxon>Embryophyta</taxon>
        <taxon>Tracheophyta</taxon>
        <taxon>Spermatophyta</taxon>
        <taxon>Magnoliopsida</taxon>
        <taxon>eudicotyledons</taxon>
        <taxon>Gunneridae</taxon>
        <taxon>Pentapetalae</taxon>
        <taxon>asterids</taxon>
        <taxon>lamiids</taxon>
        <taxon>Lamiales</taxon>
        <taxon>Oleaceae</taxon>
        <taxon>Oleeae</taxon>
        <taxon>Olea</taxon>
    </lineage>
</organism>
<feature type="transmembrane region" description="Helical" evidence="8">
    <location>
        <begin position="201"/>
        <end position="221"/>
    </location>
</feature>
<evidence type="ECO:0000313" key="10">
    <source>
        <dbReference type="EMBL" id="CAA2983887.1"/>
    </source>
</evidence>
<dbReference type="OrthoDB" id="4096362at2759"/>
<evidence type="ECO:0000256" key="1">
    <source>
        <dbReference type="ARBA" id="ARBA00004127"/>
    </source>
</evidence>
<comment type="similarity">
    <text evidence="2 8">Belongs to the DHHC palmitoyltransferase family.</text>
</comment>
<dbReference type="GO" id="GO:0005783">
    <property type="term" value="C:endoplasmic reticulum"/>
    <property type="evidence" value="ECO:0007669"/>
    <property type="project" value="TreeGrafter"/>
</dbReference>
<dbReference type="InterPro" id="IPR001594">
    <property type="entry name" value="Palmitoyltrfase_DHHC"/>
</dbReference>
<keyword evidence="5 8" id="KW-1133">Transmembrane helix</keyword>
<dbReference type="GO" id="GO:0006612">
    <property type="term" value="P:protein targeting to membrane"/>
    <property type="evidence" value="ECO:0007669"/>
    <property type="project" value="TreeGrafter"/>
</dbReference>
<dbReference type="Gramene" id="OE9A003595T2">
    <property type="protein sequence ID" value="OE9A003595C2"/>
    <property type="gene ID" value="OE9A003595"/>
</dbReference>
<proteinExistence type="inferred from homology"/>
<gene>
    <name evidence="10" type="ORF">OLEA9_A003595</name>
</gene>
<dbReference type="PANTHER" id="PTHR22883">
    <property type="entry name" value="ZINC FINGER DHHC DOMAIN CONTAINING PROTEIN"/>
    <property type="match status" value="1"/>
</dbReference>
<evidence type="ECO:0000256" key="4">
    <source>
        <dbReference type="ARBA" id="ARBA00022692"/>
    </source>
</evidence>
<dbReference type="PANTHER" id="PTHR22883:SF391">
    <property type="entry name" value="PROTEIN S-ACYLTRANSFERASE 3-RELATED"/>
    <property type="match status" value="1"/>
</dbReference>
<comment type="domain">
    <text evidence="8">The DHHC domain is required for palmitoyltransferase activity.</text>
</comment>
<dbReference type="Pfam" id="PF01529">
    <property type="entry name" value="DHHC"/>
    <property type="match status" value="1"/>
</dbReference>
<feature type="transmembrane region" description="Helical" evidence="8">
    <location>
        <begin position="241"/>
        <end position="264"/>
    </location>
</feature>
<sequence length="471" mass="53141">MGATKIHDSAPSSKFMDPPRSKKRLYQVWQGRNKFTCGGRLIFGPDGTSLFLTIFLIGGPALTFCIKMLVRIKEVDFLYGHIVLIIGFVLTVLDLMFLFMTSARNPGIVPRNSWLPEFDESSYSSSSVDWINGASPDIKLPRTKDVFVNGHIAKVKYCDTCFLYRPPRASHCSICNNCVQRFDHHCPWVGQCIGLRNYREYILFISTSTILCIYVFTFTLVNTLKEPGSMWGILSRDIMSVVLLVYCFIAVWFVGGLSVFHFYLICTNQTTYENFRYRYDKKENPYNLGMIKNLKEIFFSKTAPSLVNFRKWVIVEDESIIGSTTKRIGGDISNSMGKKDLELGIVGKDGKLHNMDYNGIEDSLKKGNGEKVMLDPFFYPGQEEKIATGDATSDNEGTEASSQRNSSAVLQRIAHATLKGPSVVKEIVIGIVLGCAAGSLWKMHHWNEQRKVRAFYDLLDKGEITVVTAEE</sequence>
<evidence type="ECO:0000256" key="7">
    <source>
        <dbReference type="ARBA" id="ARBA00023315"/>
    </source>
</evidence>
<dbReference type="AlphaFoldDB" id="A0A8S0RXA7"/>
<comment type="subcellular location">
    <subcellularLocation>
        <location evidence="1">Endomembrane system</location>
        <topology evidence="1">Multi-pass membrane protein</topology>
    </subcellularLocation>
</comment>
<comment type="catalytic activity">
    <reaction evidence="8">
        <text>L-cysteinyl-[protein] + hexadecanoyl-CoA = S-hexadecanoyl-L-cysteinyl-[protein] + CoA</text>
        <dbReference type="Rhea" id="RHEA:36683"/>
        <dbReference type="Rhea" id="RHEA-COMP:10131"/>
        <dbReference type="Rhea" id="RHEA-COMP:11032"/>
        <dbReference type="ChEBI" id="CHEBI:29950"/>
        <dbReference type="ChEBI" id="CHEBI:57287"/>
        <dbReference type="ChEBI" id="CHEBI:57379"/>
        <dbReference type="ChEBI" id="CHEBI:74151"/>
        <dbReference type="EC" id="2.3.1.225"/>
    </reaction>
</comment>
<keyword evidence="6 8" id="KW-0472">Membrane</keyword>
<dbReference type="PROSITE" id="PS50216">
    <property type="entry name" value="DHHC"/>
    <property type="match status" value="1"/>
</dbReference>
<evidence type="ECO:0000256" key="8">
    <source>
        <dbReference type="RuleBase" id="RU079119"/>
    </source>
</evidence>
<evidence type="ECO:0000256" key="3">
    <source>
        <dbReference type="ARBA" id="ARBA00022679"/>
    </source>
</evidence>
<dbReference type="EMBL" id="CACTIH010003746">
    <property type="protein sequence ID" value="CAA2983887.1"/>
    <property type="molecule type" value="Genomic_DNA"/>
</dbReference>
<feature type="transmembrane region" description="Helical" evidence="8">
    <location>
        <begin position="50"/>
        <end position="70"/>
    </location>
</feature>
<dbReference type="InterPro" id="IPR039859">
    <property type="entry name" value="PFA4/ZDH16/20/ERF2-like"/>
</dbReference>
<name>A0A8S0RXA7_OLEEU</name>
<keyword evidence="7 8" id="KW-0012">Acyltransferase</keyword>
<dbReference type="Proteomes" id="UP000594638">
    <property type="component" value="Unassembled WGS sequence"/>
</dbReference>
<keyword evidence="4 8" id="KW-0812">Transmembrane</keyword>
<dbReference type="GO" id="GO:0019706">
    <property type="term" value="F:protein-cysteine S-palmitoyltransferase activity"/>
    <property type="evidence" value="ECO:0007669"/>
    <property type="project" value="UniProtKB-EC"/>
</dbReference>
<evidence type="ECO:0000256" key="5">
    <source>
        <dbReference type="ARBA" id="ARBA00022989"/>
    </source>
</evidence>
<evidence type="ECO:0000256" key="6">
    <source>
        <dbReference type="ARBA" id="ARBA00023136"/>
    </source>
</evidence>
<dbReference type="GO" id="GO:0005794">
    <property type="term" value="C:Golgi apparatus"/>
    <property type="evidence" value="ECO:0007669"/>
    <property type="project" value="TreeGrafter"/>
</dbReference>
<feature type="domain" description="Palmitoyltransferase DHHC" evidence="9">
    <location>
        <begin position="155"/>
        <end position="276"/>
    </location>
</feature>
<evidence type="ECO:0000313" key="11">
    <source>
        <dbReference type="Proteomes" id="UP000594638"/>
    </source>
</evidence>
<feature type="transmembrane region" description="Helical" evidence="8">
    <location>
        <begin position="77"/>
        <end position="100"/>
    </location>
</feature>
<comment type="caution">
    <text evidence="10">The sequence shown here is derived from an EMBL/GenBank/DDBJ whole genome shotgun (WGS) entry which is preliminary data.</text>
</comment>
<reference evidence="10 11" key="1">
    <citation type="submission" date="2019-12" db="EMBL/GenBank/DDBJ databases">
        <authorList>
            <person name="Alioto T."/>
            <person name="Alioto T."/>
            <person name="Gomez Garrido J."/>
        </authorList>
    </citation>
    <scope>NUCLEOTIDE SEQUENCE [LARGE SCALE GENOMIC DNA]</scope>
</reference>
<keyword evidence="11" id="KW-1185">Reference proteome</keyword>
<protein>
    <recommendedName>
        <fullName evidence="8">S-acyltransferase</fullName>
        <ecNumber evidence="8">2.3.1.225</ecNumber>
    </recommendedName>
    <alternativeName>
        <fullName evidence="8">Palmitoyltransferase</fullName>
    </alternativeName>
</protein>